<feature type="domain" description="DUF4394" evidence="1">
    <location>
        <begin position="49"/>
        <end position="270"/>
    </location>
</feature>
<dbReference type="SUPFAM" id="SSF50978">
    <property type="entry name" value="WD40 repeat-like"/>
    <property type="match status" value="1"/>
</dbReference>
<dbReference type="Proteomes" id="UP000290545">
    <property type="component" value="Unassembled WGS sequence"/>
</dbReference>
<keyword evidence="3" id="KW-1185">Reference proteome</keyword>
<dbReference type="RefSeq" id="WP_129002568.1">
    <property type="nucleotide sequence ID" value="NZ_SDHZ01000001.1"/>
</dbReference>
<gene>
    <name evidence="2" type="ORF">ESB13_08490</name>
</gene>
<evidence type="ECO:0000313" key="3">
    <source>
        <dbReference type="Proteomes" id="UP000290545"/>
    </source>
</evidence>
<evidence type="ECO:0000259" key="1">
    <source>
        <dbReference type="Pfam" id="PF14339"/>
    </source>
</evidence>
<protein>
    <submittedName>
        <fullName evidence="2">DUF4394 domain-containing protein</fullName>
    </submittedName>
</protein>
<sequence length="508" mass="52587">MNAKSVITLAVFSVLLCLGITLLSSCSKSDNNNNHGPDITFWGLTNNNQLIQLNARNAGTTLATINVTGLATNEKLLSIDFRPATGQLYALSSNSRLYIIDIYNNKGNVTAVGSTSFTPMLSGTSASIDFNPTVDRIRLVSNTGQNLRLHPETGAVAGVDGNINGGTSPAISSIAYTNNIAGASATELFDIDANTRKLYKQNPPNDGTLAEVGTLNVNFSGKGGFDINSDNSVILASFVADGMSRLYTINTANAQANLIGNLSTTLIDIAIPTDPVAYSVSESGQLQIFNPSKSISVTNKTIAGLGAGETVMGIDFRPVNGQLYGVAVTIAGNARLYTFNLATGAAAAVGSSFLLTAGTSAVGFDFNPTVDRIRLVTNLGQNLRLVPDNGTIAGTDGAINPGSPAISGAAYTNNYPGATTTTLFVLNTNKLFKQDPPNNGLLTEIGNLGITADSQNGFDIGGASNMGYAVLSIGSNSKLYTINTTTGMATASKDFPNKVSGFAIAPGF</sequence>
<feature type="domain" description="DUF4394" evidence="1">
    <location>
        <begin position="286"/>
        <end position="502"/>
    </location>
</feature>
<comment type="caution">
    <text evidence="2">The sequence shown here is derived from an EMBL/GenBank/DDBJ whole genome shotgun (WGS) entry which is preliminary data.</text>
</comment>
<accession>A0A4Q1DE04</accession>
<organism evidence="2 3">
    <name type="scientific">Filimonas effusa</name>
    <dbReference type="NCBI Taxonomy" id="2508721"/>
    <lineage>
        <taxon>Bacteria</taxon>
        <taxon>Pseudomonadati</taxon>
        <taxon>Bacteroidota</taxon>
        <taxon>Chitinophagia</taxon>
        <taxon>Chitinophagales</taxon>
        <taxon>Chitinophagaceae</taxon>
        <taxon>Filimonas</taxon>
    </lineage>
</organism>
<proteinExistence type="predicted"/>
<name>A0A4Q1DE04_9BACT</name>
<dbReference type="AlphaFoldDB" id="A0A4Q1DE04"/>
<dbReference type="EMBL" id="SDHZ01000001">
    <property type="protein sequence ID" value="RXK86819.1"/>
    <property type="molecule type" value="Genomic_DNA"/>
</dbReference>
<dbReference type="InterPro" id="IPR025507">
    <property type="entry name" value="DUF4394"/>
</dbReference>
<evidence type="ECO:0000313" key="2">
    <source>
        <dbReference type="EMBL" id="RXK86819.1"/>
    </source>
</evidence>
<dbReference type="Pfam" id="PF14339">
    <property type="entry name" value="DUF4394"/>
    <property type="match status" value="2"/>
</dbReference>
<dbReference type="OrthoDB" id="531718at2"/>
<dbReference type="PROSITE" id="PS51257">
    <property type="entry name" value="PROKAR_LIPOPROTEIN"/>
    <property type="match status" value="1"/>
</dbReference>
<dbReference type="InterPro" id="IPR036322">
    <property type="entry name" value="WD40_repeat_dom_sf"/>
</dbReference>
<reference evidence="2 3" key="1">
    <citation type="submission" date="2019-01" db="EMBL/GenBank/DDBJ databases">
        <title>Filimonas sp. strain TTM-71.</title>
        <authorList>
            <person name="Chen W.-M."/>
        </authorList>
    </citation>
    <scope>NUCLEOTIDE SEQUENCE [LARGE SCALE GENOMIC DNA]</scope>
    <source>
        <strain evidence="2 3">TTM-71</strain>
    </source>
</reference>